<evidence type="ECO:0000256" key="1">
    <source>
        <dbReference type="SAM" id="Coils"/>
    </source>
</evidence>
<organism evidence="3 4">
    <name type="scientific">Tanacetum coccineum</name>
    <dbReference type="NCBI Taxonomy" id="301880"/>
    <lineage>
        <taxon>Eukaryota</taxon>
        <taxon>Viridiplantae</taxon>
        <taxon>Streptophyta</taxon>
        <taxon>Embryophyta</taxon>
        <taxon>Tracheophyta</taxon>
        <taxon>Spermatophyta</taxon>
        <taxon>Magnoliopsida</taxon>
        <taxon>eudicotyledons</taxon>
        <taxon>Gunneridae</taxon>
        <taxon>Pentapetalae</taxon>
        <taxon>asterids</taxon>
        <taxon>campanulids</taxon>
        <taxon>Asterales</taxon>
        <taxon>Asteraceae</taxon>
        <taxon>Asteroideae</taxon>
        <taxon>Anthemideae</taxon>
        <taxon>Anthemidinae</taxon>
        <taxon>Tanacetum</taxon>
    </lineage>
</organism>
<feature type="region of interest" description="Disordered" evidence="2">
    <location>
        <begin position="137"/>
        <end position="195"/>
    </location>
</feature>
<sequence length="331" mass="36306">MLYKTPGLLEKLEQLIFLGGQESVSHRRRLVHKRFKGWNASSRLLFRCGCGSIEHAPYPHPKTTRRIVMPSRVEPKILPGGRCVPTFLYDDDRDMDLFNLISAPNPTKVKTGTRPRAAYEVPLLTVTANRVIDMGDAAATSESSGTPSTIEKSPLDFANEDPPQTITERGGTEDQGQDGLSREIPPVDNPMPAEVAPDLGKEMAAMGPTVNKRRHKGGKEDTGANAPRKVLRTDHDTSRLTQSTLGGKSLAAMGLKTGSTFSAPASQETPANAVEVEVHDLRIRTKNLETLLEAEVDMKKAAKAKYTELIKELKSLRVQFSDLQVNNDQLS</sequence>
<proteinExistence type="predicted"/>
<evidence type="ECO:0000313" key="4">
    <source>
        <dbReference type="Proteomes" id="UP001151760"/>
    </source>
</evidence>
<keyword evidence="4" id="KW-1185">Reference proteome</keyword>
<reference evidence="3" key="2">
    <citation type="submission" date="2022-01" db="EMBL/GenBank/DDBJ databases">
        <authorList>
            <person name="Yamashiro T."/>
            <person name="Shiraishi A."/>
            <person name="Satake H."/>
            <person name="Nakayama K."/>
        </authorList>
    </citation>
    <scope>NUCLEOTIDE SEQUENCE</scope>
</reference>
<evidence type="ECO:0000313" key="3">
    <source>
        <dbReference type="EMBL" id="GJU08458.1"/>
    </source>
</evidence>
<evidence type="ECO:0000256" key="2">
    <source>
        <dbReference type="SAM" id="MobiDB-lite"/>
    </source>
</evidence>
<feature type="coiled-coil region" evidence="1">
    <location>
        <begin position="299"/>
        <end position="326"/>
    </location>
</feature>
<accession>A0ABQ5JAB0</accession>
<name>A0ABQ5JAB0_9ASTR</name>
<dbReference type="EMBL" id="BQNB010021633">
    <property type="protein sequence ID" value="GJU08458.1"/>
    <property type="molecule type" value="Genomic_DNA"/>
</dbReference>
<keyword evidence="1" id="KW-0175">Coiled coil</keyword>
<protein>
    <submittedName>
        <fullName evidence="3">Uncharacterized protein</fullName>
    </submittedName>
</protein>
<dbReference type="Proteomes" id="UP001151760">
    <property type="component" value="Unassembled WGS sequence"/>
</dbReference>
<reference evidence="3" key="1">
    <citation type="journal article" date="2022" name="Int. J. Mol. Sci.">
        <title>Draft Genome of Tanacetum Coccineum: Genomic Comparison of Closely Related Tanacetum-Family Plants.</title>
        <authorList>
            <person name="Yamashiro T."/>
            <person name="Shiraishi A."/>
            <person name="Nakayama K."/>
            <person name="Satake H."/>
        </authorList>
    </citation>
    <scope>NUCLEOTIDE SEQUENCE</scope>
</reference>
<feature type="compositionally biased region" description="Polar residues" evidence="2">
    <location>
        <begin position="140"/>
        <end position="151"/>
    </location>
</feature>
<gene>
    <name evidence="3" type="ORF">Tco_1124888</name>
</gene>
<comment type="caution">
    <text evidence="3">The sequence shown here is derived from an EMBL/GenBank/DDBJ whole genome shotgun (WGS) entry which is preliminary data.</text>
</comment>